<feature type="domain" description="F-box" evidence="1">
    <location>
        <begin position="142"/>
        <end position="200"/>
    </location>
</feature>
<dbReference type="Pfam" id="PF12937">
    <property type="entry name" value="F-box-like"/>
    <property type="match status" value="1"/>
</dbReference>
<gene>
    <name evidence="2" type="ORF">HD556DRAFT_860006</name>
</gene>
<dbReference type="GeneID" id="64605615"/>
<proteinExistence type="predicted"/>
<evidence type="ECO:0000313" key="2">
    <source>
        <dbReference type="EMBL" id="KAG1788477.1"/>
    </source>
</evidence>
<dbReference type="Gene3D" id="1.20.1280.50">
    <property type="match status" value="1"/>
</dbReference>
<evidence type="ECO:0000313" key="3">
    <source>
        <dbReference type="Proteomes" id="UP000719766"/>
    </source>
</evidence>
<comment type="caution">
    <text evidence="2">The sequence shown here is derived from an EMBL/GenBank/DDBJ whole genome shotgun (WGS) entry which is preliminary data.</text>
</comment>
<organism evidence="2 3">
    <name type="scientific">Suillus plorans</name>
    <dbReference type="NCBI Taxonomy" id="116603"/>
    <lineage>
        <taxon>Eukaryota</taxon>
        <taxon>Fungi</taxon>
        <taxon>Dikarya</taxon>
        <taxon>Basidiomycota</taxon>
        <taxon>Agaricomycotina</taxon>
        <taxon>Agaricomycetes</taxon>
        <taxon>Agaricomycetidae</taxon>
        <taxon>Boletales</taxon>
        <taxon>Suillineae</taxon>
        <taxon>Suillaceae</taxon>
        <taxon>Suillus</taxon>
    </lineage>
</organism>
<accession>A0A9P7DDJ7</accession>
<dbReference type="PANTHER" id="PTHR38926">
    <property type="entry name" value="F-BOX DOMAIN CONTAINING PROTEIN, EXPRESSED"/>
    <property type="match status" value="1"/>
</dbReference>
<dbReference type="AlphaFoldDB" id="A0A9P7DDJ7"/>
<dbReference type="OrthoDB" id="3365698at2759"/>
<dbReference type="InterPro" id="IPR001810">
    <property type="entry name" value="F-box_dom"/>
</dbReference>
<dbReference type="EMBL" id="JABBWE010000068">
    <property type="protein sequence ID" value="KAG1788477.1"/>
    <property type="molecule type" value="Genomic_DNA"/>
</dbReference>
<dbReference type="InterPro" id="IPR032675">
    <property type="entry name" value="LRR_dom_sf"/>
</dbReference>
<keyword evidence="3" id="KW-1185">Reference proteome</keyword>
<evidence type="ECO:0000259" key="1">
    <source>
        <dbReference type="Pfam" id="PF12937"/>
    </source>
</evidence>
<dbReference type="PANTHER" id="PTHR38926:SF72">
    <property type="entry name" value="IM:7136021-RELATED"/>
    <property type="match status" value="1"/>
</dbReference>
<dbReference type="RefSeq" id="XP_041155705.1">
    <property type="nucleotide sequence ID" value="XM_041311851.1"/>
</dbReference>
<sequence>MVILMLYHLSSQRSASIFFGRLTLVFASTNMPQAMEGITQIFGLDTINALQTILARSEQVTIPDLETSCSRFPNTDQSVTHNDQSIYAIIAERQRQLDAVLHEISGLQSVMDGIKNIHRQLLKKKDRIRHSMILHKGLTSRLWRLPTEVLSQIFHHCLPDHCFPESNRPSALEAPVLLTGVCRRWREVAVNTPSLWCRVSVGFDNLRYYYLEELQASRYDVWLKRSRGHPLSLSLVCEADDAARLQSLLQPYINQISSLSIIFHEDVVEPELLLDDLPVLQELTIRTLKENRNRHSPSIGKSLSRLPATLRSLKVVEWYFNTTQTSFGPAGSHLTNLDVATLLHQSTVIHLLQLCPNLSSFKFCGQFDTNETLDSFTHTKIQTFRVLARCDASSYLSGLFNALSLPNLRVLENYCSGSVRYPDEELKGFLARSKCPLERLIFSSRGKPTMTDEVRAKYIDILPSVEISLVEDLFAFLYL</sequence>
<dbReference type="Gene3D" id="3.80.10.10">
    <property type="entry name" value="Ribonuclease Inhibitor"/>
    <property type="match status" value="1"/>
</dbReference>
<reference evidence="2" key="1">
    <citation type="journal article" date="2020" name="New Phytol.">
        <title>Comparative genomics reveals dynamic genome evolution in host specialist ectomycorrhizal fungi.</title>
        <authorList>
            <person name="Lofgren L.A."/>
            <person name="Nguyen N.H."/>
            <person name="Vilgalys R."/>
            <person name="Ruytinx J."/>
            <person name="Liao H.L."/>
            <person name="Branco S."/>
            <person name="Kuo A."/>
            <person name="LaButti K."/>
            <person name="Lipzen A."/>
            <person name="Andreopoulos W."/>
            <person name="Pangilinan J."/>
            <person name="Riley R."/>
            <person name="Hundley H."/>
            <person name="Na H."/>
            <person name="Barry K."/>
            <person name="Grigoriev I.V."/>
            <person name="Stajich J.E."/>
            <person name="Kennedy P.G."/>
        </authorList>
    </citation>
    <scope>NUCLEOTIDE SEQUENCE</scope>
    <source>
        <strain evidence="2">S12</strain>
    </source>
</reference>
<dbReference type="Proteomes" id="UP000719766">
    <property type="component" value="Unassembled WGS sequence"/>
</dbReference>
<name>A0A9P7DDJ7_9AGAM</name>
<protein>
    <recommendedName>
        <fullName evidence="1">F-box domain-containing protein</fullName>
    </recommendedName>
</protein>